<dbReference type="OrthoDB" id="7593450at2"/>
<dbReference type="RefSeq" id="WP_071903725.1">
    <property type="nucleotide sequence ID" value="NZ_MPIN01000015.1"/>
</dbReference>
<organism evidence="1 2">
    <name type="scientific">Cystobacter ferrugineus</name>
    <dbReference type="NCBI Taxonomy" id="83449"/>
    <lineage>
        <taxon>Bacteria</taxon>
        <taxon>Pseudomonadati</taxon>
        <taxon>Myxococcota</taxon>
        <taxon>Myxococcia</taxon>
        <taxon>Myxococcales</taxon>
        <taxon>Cystobacterineae</taxon>
        <taxon>Archangiaceae</taxon>
        <taxon>Cystobacter</taxon>
    </lineage>
</organism>
<dbReference type="STRING" id="83449.BON30_39475"/>
<accession>A0A1L9AYQ6</accession>
<comment type="caution">
    <text evidence="1">The sequence shown here is derived from an EMBL/GenBank/DDBJ whole genome shotgun (WGS) entry which is preliminary data.</text>
</comment>
<dbReference type="Pfam" id="PF06041">
    <property type="entry name" value="DUF924"/>
    <property type="match status" value="1"/>
</dbReference>
<evidence type="ECO:0008006" key="3">
    <source>
        <dbReference type="Google" id="ProtNLM"/>
    </source>
</evidence>
<keyword evidence="2" id="KW-1185">Reference proteome</keyword>
<dbReference type="EMBL" id="MPIN01000015">
    <property type="protein sequence ID" value="OJH35145.1"/>
    <property type="molecule type" value="Genomic_DNA"/>
</dbReference>
<dbReference type="SUPFAM" id="SSF48452">
    <property type="entry name" value="TPR-like"/>
    <property type="match status" value="1"/>
</dbReference>
<dbReference type="Gene3D" id="1.20.58.320">
    <property type="entry name" value="TPR-like"/>
    <property type="match status" value="1"/>
</dbReference>
<evidence type="ECO:0000313" key="2">
    <source>
        <dbReference type="Proteomes" id="UP000182229"/>
    </source>
</evidence>
<reference evidence="1 2" key="2">
    <citation type="submission" date="2016-12" db="EMBL/GenBank/DDBJ databases">
        <title>Draft Genome Sequence of Cystobacter ferrugineus Strain Cbfe23.</title>
        <authorList>
            <person name="Akbar S."/>
            <person name="Dowd S.E."/>
            <person name="Stevens D.C."/>
        </authorList>
    </citation>
    <scope>NUCLEOTIDE SEQUENCE [LARGE SCALE GENOMIC DNA]</scope>
    <source>
        <strain evidence="1 2">Cbfe23</strain>
    </source>
</reference>
<name>A0A1L9AYQ6_9BACT</name>
<dbReference type="InterPro" id="IPR010323">
    <property type="entry name" value="DUF924"/>
</dbReference>
<dbReference type="Gene3D" id="1.25.40.10">
    <property type="entry name" value="Tetratricopeptide repeat domain"/>
    <property type="match status" value="1"/>
</dbReference>
<evidence type="ECO:0000313" key="1">
    <source>
        <dbReference type="EMBL" id="OJH35145.1"/>
    </source>
</evidence>
<protein>
    <recommendedName>
        <fullName evidence="3">DUF924 domain-containing protein</fullName>
    </recommendedName>
</protein>
<dbReference type="Proteomes" id="UP000182229">
    <property type="component" value="Unassembled WGS sequence"/>
</dbReference>
<sequence length="192" mass="22185">MARVDDVLGFWFGSPSEPAHTRPRGLWFERDEAFDTECTRRFQEACEQAAAGELDSWRDEPRGALALLLLLDQLPRNVFRGSPRAYATDERAREVAQQALARGLDVPLPPVWRWFFYLPFMHSEDIQDQRRAVALIEPLTWENTDSVITYESARRHHDIVARFGRFPHRNAALGRESTPEEVAFLQEPDSSF</sequence>
<dbReference type="InterPro" id="IPR011990">
    <property type="entry name" value="TPR-like_helical_dom_sf"/>
</dbReference>
<proteinExistence type="predicted"/>
<dbReference type="AlphaFoldDB" id="A0A1L9AYQ6"/>
<reference evidence="2" key="1">
    <citation type="submission" date="2016-11" db="EMBL/GenBank/DDBJ databases">
        <authorList>
            <person name="Shukria A."/>
            <person name="Stevens D.C."/>
        </authorList>
    </citation>
    <scope>NUCLEOTIDE SEQUENCE [LARGE SCALE GENOMIC DNA]</scope>
    <source>
        <strain evidence="2">Cbfe23</strain>
    </source>
</reference>
<gene>
    <name evidence="1" type="ORF">BON30_39475</name>
</gene>